<dbReference type="Gene3D" id="1.10.260.40">
    <property type="entry name" value="lambda repressor-like DNA-binding domains"/>
    <property type="match status" value="1"/>
</dbReference>
<dbReference type="Gene3D" id="3.30.450.180">
    <property type="match status" value="1"/>
</dbReference>
<dbReference type="SMART" id="SM00530">
    <property type="entry name" value="HTH_XRE"/>
    <property type="match status" value="1"/>
</dbReference>
<organism evidence="2 3">
    <name type="scientific">Nocardiopsis mangrovi</name>
    <dbReference type="NCBI Taxonomy" id="1179818"/>
    <lineage>
        <taxon>Bacteria</taxon>
        <taxon>Bacillati</taxon>
        <taxon>Actinomycetota</taxon>
        <taxon>Actinomycetes</taxon>
        <taxon>Streptosporangiales</taxon>
        <taxon>Nocardiopsidaceae</taxon>
        <taxon>Nocardiopsis</taxon>
    </lineage>
</organism>
<feature type="domain" description="HTH cro/C1-type" evidence="1">
    <location>
        <begin position="33"/>
        <end position="84"/>
    </location>
</feature>
<dbReference type="PANTHER" id="PTHR35010">
    <property type="entry name" value="BLL4672 PROTEIN-RELATED"/>
    <property type="match status" value="1"/>
</dbReference>
<dbReference type="InterPro" id="IPR041413">
    <property type="entry name" value="MLTR_LBD"/>
</dbReference>
<evidence type="ECO:0000259" key="1">
    <source>
        <dbReference type="PROSITE" id="PS50943"/>
    </source>
</evidence>
<dbReference type="RefSeq" id="WP_378578175.1">
    <property type="nucleotide sequence ID" value="NZ_JBHSFQ010000028.1"/>
</dbReference>
<dbReference type="SUPFAM" id="SSF47413">
    <property type="entry name" value="lambda repressor-like DNA-binding domains"/>
    <property type="match status" value="1"/>
</dbReference>
<sequence length="291" mass="32019">MMHSEAELSLFLKARRAALAPEQVEVAPTLNRRRVRGLRREEVAQLAGVSVDYYTRIEQGRGGAVSAEVLGALADALRLSDTERAYLSNLAGRHARRSAAAPGAEGACAPPAVPRPRVRPELRALLDAMERVPALVMGSALDLLAWNEPLGRLWPGLDLLGDDDLNLARLLFLDPRAADLHLDVGVLRREVVAKLRADSGRDPDEPRLCGVVRDLRDGSAAFRRLWEEREVREQPHGIHRFRHPRAGVLSLYFEKMPLPADPGQTLLTYTAEPGSPSGERLRLLVTAGRTV</sequence>
<gene>
    <name evidence="2" type="ORF">ACFO4E_23115</name>
</gene>
<evidence type="ECO:0000313" key="2">
    <source>
        <dbReference type="EMBL" id="MFC4564760.1"/>
    </source>
</evidence>
<dbReference type="InterPro" id="IPR010982">
    <property type="entry name" value="Lambda_DNA-bd_dom_sf"/>
</dbReference>
<accession>A0ABV9E0T5</accession>
<reference evidence="3" key="1">
    <citation type="journal article" date="2019" name="Int. J. Syst. Evol. Microbiol.">
        <title>The Global Catalogue of Microorganisms (GCM) 10K type strain sequencing project: providing services to taxonomists for standard genome sequencing and annotation.</title>
        <authorList>
            <consortium name="The Broad Institute Genomics Platform"/>
            <consortium name="The Broad Institute Genome Sequencing Center for Infectious Disease"/>
            <person name="Wu L."/>
            <person name="Ma J."/>
        </authorList>
    </citation>
    <scope>NUCLEOTIDE SEQUENCE [LARGE SCALE GENOMIC DNA]</scope>
    <source>
        <strain evidence="3">XZYJ18</strain>
    </source>
</reference>
<dbReference type="Pfam" id="PF13560">
    <property type="entry name" value="HTH_31"/>
    <property type="match status" value="1"/>
</dbReference>
<dbReference type="CDD" id="cd00093">
    <property type="entry name" value="HTH_XRE"/>
    <property type="match status" value="1"/>
</dbReference>
<comment type="caution">
    <text evidence="2">The sequence shown here is derived from an EMBL/GenBank/DDBJ whole genome shotgun (WGS) entry which is preliminary data.</text>
</comment>
<dbReference type="Pfam" id="PF17765">
    <property type="entry name" value="MLTR_LBD"/>
    <property type="match status" value="1"/>
</dbReference>
<protein>
    <submittedName>
        <fullName evidence="2">Helix-turn-helix transcriptional regulator</fullName>
    </submittedName>
</protein>
<dbReference type="PANTHER" id="PTHR35010:SF2">
    <property type="entry name" value="BLL4672 PROTEIN"/>
    <property type="match status" value="1"/>
</dbReference>
<name>A0ABV9E0T5_9ACTN</name>
<dbReference type="PROSITE" id="PS50943">
    <property type="entry name" value="HTH_CROC1"/>
    <property type="match status" value="1"/>
</dbReference>
<proteinExistence type="predicted"/>
<dbReference type="Proteomes" id="UP001595923">
    <property type="component" value="Unassembled WGS sequence"/>
</dbReference>
<dbReference type="InterPro" id="IPR001387">
    <property type="entry name" value="Cro/C1-type_HTH"/>
</dbReference>
<keyword evidence="3" id="KW-1185">Reference proteome</keyword>
<evidence type="ECO:0000313" key="3">
    <source>
        <dbReference type="Proteomes" id="UP001595923"/>
    </source>
</evidence>
<dbReference type="EMBL" id="JBHSFQ010000028">
    <property type="protein sequence ID" value="MFC4564760.1"/>
    <property type="molecule type" value="Genomic_DNA"/>
</dbReference>